<organism evidence="4 5">
    <name type="scientific">Thermomicrobium roseum (strain ATCC 27502 / DSM 5159 / P-2)</name>
    <dbReference type="NCBI Taxonomy" id="309801"/>
    <lineage>
        <taxon>Bacteria</taxon>
        <taxon>Pseudomonadati</taxon>
        <taxon>Thermomicrobiota</taxon>
        <taxon>Thermomicrobia</taxon>
        <taxon>Thermomicrobiales</taxon>
        <taxon>Thermomicrobiaceae</taxon>
        <taxon>Thermomicrobium</taxon>
    </lineage>
</organism>
<dbReference type="CDD" id="cd07249">
    <property type="entry name" value="MMCE"/>
    <property type="match status" value="1"/>
</dbReference>
<dbReference type="HOGENOM" id="CLU_046006_5_2_0"/>
<dbReference type="OrthoDB" id="9788468at2"/>
<keyword evidence="2" id="KW-0479">Metal-binding</keyword>
<dbReference type="RefSeq" id="WP_015922865.1">
    <property type="nucleotide sequence ID" value="NC_011959.1"/>
</dbReference>
<sequence>MVPVPVIGLHHVGIVVADLDAAIETYRKLGLTFDGIADYPHTRIALFHGGEGHVELFEPKDPDSDLGRFLQRRGGLHHVAYAVRDIRAALRQLEEQGFQLIHREPVIGLHGLPVAFIHHESCHGVLTELIEIPEEGSTRQ</sequence>
<dbReference type="PANTHER" id="PTHR43048:SF3">
    <property type="entry name" value="METHYLMALONYL-COA EPIMERASE, MITOCHONDRIAL"/>
    <property type="match status" value="1"/>
</dbReference>
<evidence type="ECO:0000256" key="1">
    <source>
        <dbReference type="ARBA" id="ARBA00009308"/>
    </source>
</evidence>
<dbReference type="InterPro" id="IPR029068">
    <property type="entry name" value="Glyas_Bleomycin-R_OHBP_Dase"/>
</dbReference>
<dbReference type="EC" id="5.1.99.1" evidence="4"/>
<evidence type="ECO:0000313" key="4">
    <source>
        <dbReference type="EMBL" id="ACM06171.1"/>
    </source>
</evidence>
<dbReference type="InterPro" id="IPR037523">
    <property type="entry name" value="VOC_core"/>
</dbReference>
<keyword evidence="5" id="KW-1185">Reference proteome</keyword>
<dbReference type="AlphaFoldDB" id="B9L223"/>
<dbReference type="GO" id="GO:0046872">
    <property type="term" value="F:metal ion binding"/>
    <property type="evidence" value="ECO:0007669"/>
    <property type="project" value="UniProtKB-KW"/>
</dbReference>
<dbReference type="EMBL" id="CP001275">
    <property type="protein sequence ID" value="ACM06171.1"/>
    <property type="molecule type" value="Genomic_DNA"/>
</dbReference>
<dbReference type="Pfam" id="PF13669">
    <property type="entry name" value="Glyoxalase_4"/>
    <property type="match status" value="1"/>
</dbReference>
<evidence type="ECO:0000259" key="3">
    <source>
        <dbReference type="PROSITE" id="PS51819"/>
    </source>
</evidence>
<evidence type="ECO:0000256" key="2">
    <source>
        <dbReference type="ARBA" id="ARBA00022723"/>
    </source>
</evidence>
<proteinExistence type="inferred from homology"/>
<dbReference type="GO" id="GO:0046491">
    <property type="term" value="P:L-methylmalonyl-CoA metabolic process"/>
    <property type="evidence" value="ECO:0007669"/>
    <property type="project" value="TreeGrafter"/>
</dbReference>
<dbReference type="eggNOG" id="COG0346">
    <property type="taxonomic scope" value="Bacteria"/>
</dbReference>
<name>B9L223_THERP</name>
<dbReference type="Proteomes" id="UP000000447">
    <property type="component" value="Chromosome"/>
</dbReference>
<keyword evidence="4" id="KW-0413">Isomerase</keyword>
<dbReference type="GO" id="GO:0004493">
    <property type="term" value="F:methylmalonyl-CoA epimerase activity"/>
    <property type="evidence" value="ECO:0007669"/>
    <property type="project" value="UniProtKB-EC"/>
</dbReference>
<dbReference type="KEGG" id="tro:trd_1923"/>
<dbReference type="SUPFAM" id="SSF54593">
    <property type="entry name" value="Glyoxalase/Bleomycin resistance protein/Dihydroxybiphenyl dioxygenase"/>
    <property type="match status" value="1"/>
</dbReference>
<feature type="domain" description="VOC" evidence="3">
    <location>
        <begin position="8"/>
        <end position="132"/>
    </location>
</feature>
<dbReference type="PROSITE" id="PS51819">
    <property type="entry name" value="VOC"/>
    <property type="match status" value="1"/>
</dbReference>
<gene>
    <name evidence="4" type="ordered locus">trd_1923</name>
</gene>
<dbReference type="Gene3D" id="3.10.180.10">
    <property type="entry name" value="2,3-Dihydroxybiphenyl 1,2-Dioxygenase, domain 1"/>
    <property type="match status" value="1"/>
</dbReference>
<protein>
    <submittedName>
        <fullName evidence="4">Methylmalonyl-CoA epimerase</fullName>
        <ecNumber evidence="4">5.1.99.1</ecNumber>
    </submittedName>
</protein>
<dbReference type="InterPro" id="IPR017515">
    <property type="entry name" value="MeMalonyl-CoA_epimerase"/>
</dbReference>
<reference evidence="4 5" key="1">
    <citation type="journal article" date="2009" name="PLoS ONE">
        <title>Complete genome sequence of the aerobic CO-oxidizing thermophile Thermomicrobium roseum.</title>
        <authorList>
            <person name="Wu D."/>
            <person name="Raymond J."/>
            <person name="Wu M."/>
            <person name="Chatterji S."/>
            <person name="Ren Q."/>
            <person name="Graham J.E."/>
            <person name="Bryant D.A."/>
            <person name="Robb F."/>
            <person name="Colman A."/>
            <person name="Tallon L.J."/>
            <person name="Badger J.H."/>
            <person name="Madupu R."/>
            <person name="Ward N.L."/>
            <person name="Eisen J.A."/>
        </authorList>
    </citation>
    <scope>NUCLEOTIDE SEQUENCE [LARGE SCALE GENOMIC DNA]</scope>
    <source>
        <strain evidence="5">ATCC 27502 / DSM 5159 / P-2</strain>
    </source>
</reference>
<dbReference type="InterPro" id="IPR051785">
    <property type="entry name" value="MMCE/EMCE_epimerase"/>
</dbReference>
<dbReference type="STRING" id="309801.trd_1923"/>
<evidence type="ECO:0000313" key="5">
    <source>
        <dbReference type="Proteomes" id="UP000000447"/>
    </source>
</evidence>
<dbReference type="PANTHER" id="PTHR43048">
    <property type="entry name" value="METHYLMALONYL-COA EPIMERASE"/>
    <property type="match status" value="1"/>
</dbReference>
<accession>B9L223</accession>
<comment type="similarity">
    <text evidence="1">Belongs to the methylmalonyl-CoA epimerase family.</text>
</comment>